<evidence type="ECO:0000313" key="2">
    <source>
        <dbReference type="EMBL" id="MPM76577.1"/>
    </source>
</evidence>
<dbReference type="AlphaFoldDB" id="A0A645CI08"/>
<feature type="transmembrane region" description="Helical" evidence="1">
    <location>
        <begin position="24"/>
        <end position="42"/>
    </location>
</feature>
<gene>
    <name evidence="2" type="ORF">SDC9_123576</name>
</gene>
<feature type="transmembrane region" description="Helical" evidence="1">
    <location>
        <begin position="143"/>
        <end position="162"/>
    </location>
</feature>
<feature type="transmembrane region" description="Helical" evidence="1">
    <location>
        <begin position="213"/>
        <end position="235"/>
    </location>
</feature>
<reference evidence="2" key="1">
    <citation type="submission" date="2019-08" db="EMBL/GenBank/DDBJ databases">
        <authorList>
            <person name="Kucharzyk K."/>
            <person name="Murdoch R.W."/>
            <person name="Higgins S."/>
            <person name="Loffler F."/>
        </authorList>
    </citation>
    <scope>NUCLEOTIDE SEQUENCE</scope>
</reference>
<dbReference type="EMBL" id="VSSQ01027362">
    <property type="protein sequence ID" value="MPM76577.1"/>
    <property type="molecule type" value="Genomic_DNA"/>
</dbReference>
<proteinExistence type="predicted"/>
<feature type="transmembrane region" description="Helical" evidence="1">
    <location>
        <begin position="102"/>
        <end position="131"/>
    </location>
</feature>
<keyword evidence="1" id="KW-0472">Membrane</keyword>
<feature type="transmembrane region" description="Helical" evidence="1">
    <location>
        <begin position="62"/>
        <end position="82"/>
    </location>
</feature>
<accession>A0A645CI08</accession>
<sequence length="242" mass="28250">MNNVFNFSRFIKLLKTEILINKKYYAIFSLLIIFGISFGYYMTTVFNPTPIEYYISGYVDFFIFNLIFAIVLVAPLVFYINLYDSKKDVARMLFPASQLEKVLAAVIQISFLLPVLLLIIAILLFLFIRLIKFPYLTIDYKDIMTTIFTTIQLQSFLFLAVFSLKNNKIIKIIAGAIAFFIILAIFGSIIAVIGPSIKMVQFFETIYDYRYTIQSILEILWYVLVPILPWSLAYFQHKRMQI</sequence>
<feature type="transmembrane region" description="Helical" evidence="1">
    <location>
        <begin position="169"/>
        <end position="193"/>
    </location>
</feature>
<comment type="caution">
    <text evidence="2">The sequence shown here is derived from an EMBL/GenBank/DDBJ whole genome shotgun (WGS) entry which is preliminary data.</text>
</comment>
<protein>
    <submittedName>
        <fullName evidence="2">Uncharacterized protein</fullName>
    </submittedName>
</protein>
<evidence type="ECO:0000256" key="1">
    <source>
        <dbReference type="SAM" id="Phobius"/>
    </source>
</evidence>
<organism evidence="2">
    <name type="scientific">bioreactor metagenome</name>
    <dbReference type="NCBI Taxonomy" id="1076179"/>
    <lineage>
        <taxon>unclassified sequences</taxon>
        <taxon>metagenomes</taxon>
        <taxon>ecological metagenomes</taxon>
    </lineage>
</organism>
<keyword evidence="1" id="KW-1133">Transmembrane helix</keyword>
<name>A0A645CI08_9ZZZZ</name>
<keyword evidence="1" id="KW-0812">Transmembrane</keyword>